<dbReference type="OrthoDB" id="9809803at2"/>
<evidence type="ECO:0000259" key="1">
    <source>
        <dbReference type="Pfam" id="PF08410"/>
    </source>
</evidence>
<organism evidence="2 3">
    <name type="scientific">Jannaschia seosinensis</name>
    <dbReference type="NCBI Taxonomy" id="313367"/>
    <lineage>
        <taxon>Bacteria</taxon>
        <taxon>Pseudomonadati</taxon>
        <taxon>Pseudomonadota</taxon>
        <taxon>Alphaproteobacteria</taxon>
        <taxon>Rhodobacterales</taxon>
        <taxon>Roseobacteraceae</taxon>
        <taxon>Jannaschia</taxon>
    </lineage>
</organism>
<dbReference type="AlphaFoldDB" id="A0A0M7BAK7"/>
<dbReference type="STRING" id="313367.JSE7799_01570"/>
<protein>
    <recommendedName>
        <fullName evidence="1">DUF1737 domain-containing protein</fullName>
    </recommendedName>
</protein>
<dbReference type="InterPro" id="IPR013619">
    <property type="entry name" value="DUF1737"/>
</dbReference>
<sequence>MTTLYRLLTAEDTSAFCHKVSAALAAGWSLHGSPAYAHDPVGGVMRCAQAVTKEVDAPYDPDVKLGAM</sequence>
<feature type="domain" description="DUF1737" evidence="1">
    <location>
        <begin position="3"/>
        <end position="54"/>
    </location>
</feature>
<accession>A0A0M7BAK7</accession>
<reference evidence="2 3" key="1">
    <citation type="submission" date="2015-09" db="EMBL/GenBank/DDBJ databases">
        <authorList>
            <person name="Jackson K.R."/>
            <person name="Lunt B.L."/>
            <person name="Fisher J.N.B."/>
            <person name="Gardner A.V."/>
            <person name="Bailey M.E."/>
            <person name="Deus L.M."/>
            <person name="Earl A.S."/>
            <person name="Gibby P.D."/>
            <person name="Hartmann K.A."/>
            <person name="Liu J.E."/>
            <person name="Manci A.M."/>
            <person name="Nielsen D.A."/>
            <person name="Solomon M.B."/>
            <person name="Breakwell D.P."/>
            <person name="Burnett S.H."/>
            <person name="Grose J.H."/>
        </authorList>
    </citation>
    <scope>NUCLEOTIDE SEQUENCE [LARGE SCALE GENOMIC DNA]</scope>
    <source>
        <strain evidence="2 3">CECT 7799</strain>
    </source>
</reference>
<gene>
    <name evidence="2" type="ORF">JSE7799_01570</name>
</gene>
<dbReference type="Proteomes" id="UP000049455">
    <property type="component" value="Unassembled WGS sequence"/>
</dbReference>
<name>A0A0M7BAK7_9RHOB</name>
<keyword evidence="3" id="KW-1185">Reference proteome</keyword>
<dbReference type="Pfam" id="PF08410">
    <property type="entry name" value="DUF1737"/>
    <property type="match status" value="1"/>
</dbReference>
<dbReference type="RefSeq" id="WP_055663120.1">
    <property type="nucleotide sequence ID" value="NZ_CYPR01000097.1"/>
</dbReference>
<dbReference type="EMBL" id="CYPR01000097">
    <property type="protein sequence ID" value="CUH38852.1"/>
    <property type="molecule type" value="Genomic_DNA"/>
</dbReference>
<evidence type="ECO:0000313" key="2">
    <source>
        <dbReference type="EMBL" id="CUH38852.1"/>
    </source>
</evidence>
<evidence type="ECO:0000313" key="3">
    <source>
        <dbReference type="Proteomes" id="UP000049455"/>
    </source>
</evidence>
<proteinExistence type="predicted"/>